<keyword evidence="3" id="KW-1185">Reference proteome</keyword>
<protein>
    <submittedName>
        <fullName evidence="2">Small integral membrane protein 23</fullName>
    </submittedName>
</protein>
<reference evidence="2" key="2">
    <citation type="submission" date="2025-09" db="UniProtKB">
        <authorList>
            <consortium name="Ensembl"/>
        </authorList>
    </citation>
    <scope>IDENTIFICATION</scope>
</reference>
<proteinExistence type="predicted"/>
<dbReference type="Ensembl" id="ENSPSMT00000028016.1">
    <property type="protein sequence ID" value="ENSPSMP00000024147.1"/>
    <property type="gene ID" value="ENSPSMG00000017034.1"/>
</dbReference>
<evidence type="ECO:0000313" key="2">
    <source>
        <dbReference type="Ensembl" id="ENSPSMP00000024147.1"/>
    </source>
</evidence>
<dbReference type="AlphaFoldDB" id="A0A8C8ZUQ8"/>
<keyword evidence="1" id="KW-0175">Coiled coil</keyword>
<accession>A0A8C8ZUQ8</accession>
<evidence type="ECO:0000313" key="3">
    <source>
        <dbReference type="Proteomes" id="UP000694414"/>
    </source>
</evidence>
<dbReference type="PANTHER" id="PTHR37865:SF1">
    <property type="entry name" value="SMALL INTEGRAL MEMBRANE PROTEIN 23"/>
    <property type="match status" value="1"/>
</dbReference>
<name>A0A8C8ZUQ8_PROSS</name>
<feature type="coiled-coil region" evidence="1">
    <location>
        <begin position="92"/>
        <end position="122"/>
    </location>
</feature>
<evidence type="ECO:0000256" key="1">
    <source>
        <dbReference type="SAM" id="Coils"/>
    </source>
</evidence>
<dbReference type="Proteomes" id="UP000694414">
    <property type="component" value="Unplaced"/>
</dbReference>
<dbReference type="Pfam" id="PF15466">
    <property type="entry name" value="DUF4635"/>
    <property type="match status" value="1"/>
</dbReference>
<gene>
    <name evidence="2" type="primary">SMIM23</name>
</gene>
<sequence length="161" mass="18537">MAIQQVGSRGQVAAELLEQRRGSHCEDKKQTLLVLLVLVLYLSTGISGRSWEVSERFRECNCYQNPVASQGLEYQTSEPTEEPIKVIRIWLKENLYVFLEKLEEEVQELEQLVRDLELWLDALLGELQPHTEEPCCAHKSHMWGWDWGEGFPGAPLSRAEL</sequence>
<reference evidence="2" key="1">
    <citation type="submission" date="2025-08" db="UniProtKB">
        <authorList>
            <consortium name="Ensembl"/>
        </authorList>
    </citation>
    <scope>IDENTIFICATION</scope>
</reference>
<dbReference type="PANTHER" id="PTHR37865">
    <property type="entry name" value="SMALL INTEGRAL MEMBRANE PROTEIN 23"/>
    <property type="match status" value="1"/>
</dbReference>
<dbReference type="GeneTree" id="ENSGT00390000017300"/>
<organism evidence="2 3">
    <name type="scientific">Prolemur simus</name>
    <name type="common">Greater bamboo lemur</name>
    <name type="synonym">Hapalemur simus</name>
    <dbReference type="NCBI Taxonomy" id="1328070"/>
    <lineage>
        <taxon>Eukaryota</taxon>
        <taxon>Metazoa</taxon>
        <taxon>Chordata</taxon>
        <taxon>Craniata</taxon>
        <taxon>Vertebrata</taxon>
        <taxon>Euteleostomi</taxon>
        <taxon>Mammalia</taxon>
        <taxon>Eutheria</taxon>
        <taxon>Euarchontoglires</taxon>
        <taxon>Primates</taxon>
        <taxon>Strepsirrhini</taxon>
        <taxon>Lemuriformes</taxon>
        <taxon>Lemuridae</taxon>
        <taxon>Prolemur</taxon>
    </lineage>
</organism>
<dbReference type="InterPro" id="IPR027880">
    <property type="entry name" value="DUF4635"/>
</dbReference>